<protein>
    <submittedName>
        <fullName evidence="2">Polymer-forming cytoskeletal protein</fullName>
    </submittedName>
</protein>
<comment type="similarity">
    <text evidence="1">Belongs to the bactofilin family.</text>
</comment>
<name>A0A9D9DQP5_9BACT</name>
<evidence type="ECO:0000313" key="2">
    <source>
        <dbReference type="EMBL" id="MBO8431883.1"/>
    </source>
</evidence>
<proteinExistence type="inferred from homology"/>
<organism evidence="2 3">
    <name type="scientific">Candidatus Pullibacteroides excrementavium</name>
    <dbReference type="NCBI Taxonomy" id="2840905"/>
    <lineage>
        <taxon>Bacteria</taxon>
        <taxon>Pseudomonadati</taxon>
        <taxon>Bacteroidota</taxon>
        <taxon>Bacteroidia</taxon>
        <taxon>Bacteroidales</taxon>
        <taxon>Candidatus Pullibacteroides</taxon>
    </lineage>
</organism>
<comment type="caution">
    <text evidence="2">The sequence shown here is derived from an EMBL/GenBank/DDBJ whole genome shotgun (WGS) entry which is preliminary data.</text>
</comment>
<sequence>MAKQPENDSLQSYNVLGAGTLVKGTLETKGNLRIDGQFEGSMTVAGKLVVGKESLVQGTIQCSSAELEGHVKVEKMTVSSLLSLKSTAVIEGVFNTQRLYVEQGALISGQIQMPKDRNAQPSK</sequence>
<reference evidence="2" key="2">
    <citation type="journal article" date="2021" name="PeerJ">
        <title>Extensive microbial diversity within the chicken gut microbiome revealed by metagenomics and culture.</title>
        <authorList>
            <person name="Gilroy R."/>
            <person name="Ravi A."/>
            <person name="Getino M."/>
            <person name="Pursley I."/>
            <person name="Horton D.L."/>
            <person name="Alikhan N.F."/>
            <person name="Baker D."/>
            <person name="Gharbi K."/>
            <person name="Hall N."/>
            <person name="Watson M."/>
            <person name="Adriaenssens E.M."/>
            <person name="Foster-Nyarko E."/>
            <person name="Jarju S."/>
            <person name="Secka A."/>
            <person name="Antonio M."/>
            <person name="Oren A."/>
            <person name="Chaudhuri R.R."/>
            <person name="La Ragione R."/>
            <person name="Hildebrand F."/>
            <person name="Pallen M.J."/>
        </authorList>
    </citation>
    <scope>NUCLEOTIDE SEQUENCE</scope>
    <source>
        <strain evidence="2">2889</strain>
    </source>
</reference>
<reference evidence="2" key="1">
    <citation type="submission" date="2020-10" db="EMBL/GenBank/DDBJ databases">
        <authorList>
            <person name="Gilroy R."/>
        </authorList>
    </citation>
    <scope>NUCLEOTIDE SEQUENCE</scope>
    <source>
        <strain evidence="2">2889</strain>
    </source>
</reference>
<dbReference type="Proteomes" id="UP000823612">
    <property type="component" value="Unassembled WGS sequence"/>
</dbReference>
<evidence type="ECO:0000313" key="3">
    <source>
        <dbReference type="Proteomes" id="UP000823612"/>
    </source>
</evidence>
<dbReference type="PANTHER" id="PTHR35024:SF4">
    <property type="entry name" value="POLYMER-FORMING CYTOSKELETAL PROTEIN"/>
    <property type="match status" value="1"/>
</dbReference>
<dbReference type="PANTHER" id="PTHR35024">
    <property type="entry name" value="HYPOTHETICAL CYTOSOLIC PROTEIN"/>
    <property type="match status" value="1"/>
</dbReference>
<dbReference type="EMBL" id="JADIMZ010000015">
    <property type="protein sequence ID" value="MBO8431883.1"/>
    <property type="molecule type" value="Genomic_DNA"/>
</dbReference>
<dbReference type="AlphaFoldDB" id="A0A9D9DQP5"/>
<evidence type="ECO:0000256" key="1">
    <source>
        <dbReference type="ARBA" id="ARBA00044755"/>
    </source>
</evidence>
<gene>
    <name evidence="2" type="ORF">IAB08_01125</name>
</gene>
<dbReference type="InterPro" id="IPR007607">
    <property type="entry name" value="BacA/B"/>
</dbReference>
<accession>A0A9D9DQP5</accession>
<dbReference type="Pfam" id="PF04519">
    <property type="entry name" value="Bactofilin"/>
    <property type="match status" value="1"/>
</dbReference>